<name>A0A2X4UPG7_9GAMM</name>
<organism evidence="2 3">
    <name type="scientific">Leminorella richardii</name>
    <dbReference type="NCBI Taxonomy" id="158841"/>
    <lineage>
        <taxon>Bacteria</taxon>
        <taxon>Pseudomonadati</taxon>
        <taxon>Pseudomonadota</taxon>
        <taxon>Gammaproteobacteria</taxon>
        <taxon>Enterobacterales</taxon>
        <taxon>Budviciaceae</taxon>
        <taxon>Leminorella</taxon>
    </lineage>
</organism>
<dbReference type="OrthoDB" id="278790at2"/>
<dbReference type="KEGG" id="lri:NCTC12151_02300"/>
<proteinExistence type="predicted"/>
<feature type="domain" description="DUF4261" evidence="1">
    <location>
        <begin position="210"/>
        <end position="286"/>
    </location>
</feature>
<gene>
    <name evidence="2" type="ORF">NCTC12151_02300</name>
</gene>
<keyword evidence="3" id="KW-1185">Reference proteome</keyword>
<dbReference type="AlphaFoldDB" id="A0A2X4UPG7"/>
<dbReference type="Proteomes" id="UP000249005">
    <property type="component" value="Chromosome 1"/>
</dbReference>
<reference evidence="2 3" key="1">
    <citation type="submission" date="2018-06" db="EMBL/GenBank/DDBJ databases">
        <authorList>
            <consortium name="Pathogen Informatics"/>
            <person name="Doyle S."/>
        </authorList>
    </citation>
    <scope>NUCLEOTIDE SEQUENCE [LARGE SCALE GENOMIC DNA]</scope>
    <source>
        <strain evidence="2 3">NCTC12151</strain>
    </source>
</reference>
<sequence>MSILSRFFGRRDNKDNQQSSDLVANPDSDNGVSLQVVFGSELSIDEGKLEQTLRGFDPSMKQAKCQRDPELGDFFALVGWGKHVVRMVGFNAPFPAEHLEKCVAPSHYGADMKADVRASQSHIILWYAGYDDSVLEQYVALALVAGALENCGALAVLNENAHTSLPAGVLGEMAAEKYGLNMLRYGLPLTMLFCGFVKYDVEGVDGVWMRTYGANDFGLPDFAALASGHDEGQKYSDIFNGVLRYLLDSGATMAAGHTMEVEGGLVMSLREPQESEYFLDGPGTVLVAELIDARLIAR</sequence>
<evidence type="ECO:0000313" key="3">
    <source>
        <dbReference type="Proteomes" id="UP000249005"/>
    </source>
</evidence>
<dbReference type="InterPro" id="IPR025357">
    <property type="entry name" value="DUF4261"/>
</dbReference>
<accession>A0A2X4UPG7</accession>
<evidence type="ECO:0000259" key="1">
    <source>
        <dbReference type="Pfam" id="PF14080"/>
    </source>
</evidence>
<dbReference type="RefSeq" id="WP_111740764.1">
    <property type="nucleotide sequence ID" value="NZ_LR698987.1"/>
</dbReference>
<dbReference type="EMBL" id="LS483470">
    <property type="protein sequence ID" value="SQI41727.1"/>
    <property type="molecule type" value="Genomic_DNA"/>
</dbReference>
<dbReference type="Pfam" id="PF14080">
    <property type="entry name" value="DUF4261"/>
    <property type="match status" value="1"/>
</dbReference>
<protein>
    <recommendedName>
        <fullName evidence="1">DUF4261 domain-containing protein</fullName>
    </recommendedName>
</protein>
<evidence type="ECO:0000313" key="2">
    <source>
        <dbReference type="EMBL" id="SQI41727.1"/>
    </source>
</evidence>